<proteinExistence type="predicted"/>
<keyword evidence="1" id="KW-1185">Reference proteome</keyword>
<reference evidence="2" key="2">
    <citation type="submission" date="2015-08" db="UniProtKB">
        <authorList>
            <consortium name="WormBaseParasite"/>
        </authorList>
    </citation>
    <scope>IDENTIFICATION</scope>
</reference>
<dbReference type="Proteomes" id="UP000035680">
    <property type="component" value="Unassembled WGS sequence"/>
</dbReference>
<organism evidence="1 2">
    <name type="scientific">Strongyloides venezuelensis</name>
    <name type="common">Threadworm</name>
    <dbReference type="NCBI Taxonomy" id="75913"/>
    <lineage>
        <taxon>Eukaryota</taxon>
        <taxon>Metazoa</taxon>
        <taxon>Ecdysozoa</taxon>
        <taxon>Nematoda</taxon>
        <taxon>Chromadorea</taxon>
        <taxon>Rhabditida</taxon>
        <taxon>Tylenchina</taxon>
        <taxon>Panagrolaimomorpha</taxon>
        <taxon>Strongyloidoidea</taxon>
        <taxon>Strongyloididae</taxon>
        <taxon>Strongyloides</taxon>
    </lineage>
</organism>
<reference evidence="1" key="1">
    <citation type="submission" date="2014-07" db="EMBL/GenBank/DDBJ databases">
        <authorList>
            <person name="Martin A.A"/>
            <person name="De Silva N."/>
        </authorList>
    </citation>
    <scope>NUCLEOTIDE SEQUENCE</scope>
</reference>
<name>A0A0K0G5H4_STRVS</name>
<evidence type="ECO:0000313" key="2">
    <source>
        <dbReference type="WBParaSite" id="SVE_1999200.1"/>
    </source>
</evidence>
<dbReference type="AlphaFoldDB" id="A0A0K0G5H4"/>
<protein>
    <submittedName>
        <fullName evidence="2">Ovule protein</fullName>
    </submittedName>
</protein>
<accession>A0A0K0G5H4</accession>
<evidence type="ECO:0000313" key="1">
    <source>
        <dbReference type="Proteomes" id="UP000035680"/>
    </source>
</evidence>
<sequence length="87" mass="10331">MIKFEKSRKSCSSLRRHMALKVKKILDKLSYEVLSNLTWSSGIFTYNYYPLLSLHNCLCRRKFSKVDVINIDFSKTLTRNTKKFFIS</sequence>
<dbReference type="WBParaSite" id="SVE_1999200.1">
    <property type="protein sequence ID" value="SVE_1999200.1"/>
    <property type="gene ID" value="SVE_1999200"/>
</dbReference>